<evidence type="ECO:0000313" key="1">
    <source>
        <dbReference type="EMBL" id="MSE18124.1"/>
    </source>
</evidence>
<dbReference type="Proteomes" id="UP000461948">
    <property type="component" value="Unassembled WGS sequence"/>
</dbReference>
<proteinExistence type="predicted"/>
<comment type="caution">
    <text evidence="1">The sequence shown here is derived from an EMBL/GenBank/DDBJ whole genome shotgun (WGS) entry which is preliminary data.</text>
</comment>
<protein>
    <submittedName>
        <fullName evidence="1">Uncharacterized protein</fullName>
    </submittedName>
</protein>
<gene>
    <name evidence="1" type="ORF">GKC49_24430</name>
</gene>
<dbReference type="AlphaFoldDB" id="A0A7X2SYE9"/>
<name>A0A7X2SYE9_ENTAG</name>
<sequence>MKIMNLDESNGALHIDGSEIDLSSYEAFTKSLFFNSVDDLKPIGKYRFFSKDVSWHDEPFTVEFNPAVFSFKALVFLTSKTGDFYKSLSDWEKRANVKALKEEEKRMFEWMLNRYPNNYKGELKEPPYGHVWSFEWGEITVQSEEKSFNCGIYIEWN</sequence>
<reference evidence="1 2" key="1">
    <citation type="submission" date="2019-11" db="EMBL/GenBank/DDBJ databases">
        <title>Draft Genome Sequence of Plant Growth-Promoting Rhizosphere-Associated Bacteria.</title>
        <authorList>
            <person name="Vasilyev I.Y."/>
            <person name="Radchenko V."/>
            <person name="Ilnitskaya E.V."/>
        </authorList>
    </citation>
    <scope>NUCLEOTIDE SEQUENCE [LARGE SCALE GENOMIC DNA]</scope>
    <source>
        <strain evidence="1 2">VRA_MhP_f</strain>
    </source>
</reference>
<evidence type="ECO:0000313" key="2">
    <source>
        <dbReference type="Proteomes" id="UP000461948"/>
    </source>
</evidence>
<dbReference type="EMBL" id="WKLC01001589">
    <property type="protein sequence ID" value="MSE18124.1"/>
    <property type="molecule type" value="Genomic_DNA"/>
</dbReference>
<accession>A0A7X2SYE9</accession>
<dbReference type="RefSeq" id="WP_163798316.1">
    <property type="nucleotide sequence ID" value="NZ_JAVMJH010000003.1"/>
</dbReference>
<organism evidence="1 2">
    <name type="scientific">Enterobacter agglomerans</name>
    <name type="common">Erwinia herbicola</name>
    <name type="synonym">Pantoea agglomerans</name>
    <dbReference type="NCBI Taxonomy" id="549"/>
    <lineage>
        <taxon>Bacteria</taxon>
        <taxon>Pseudomonadati</taxon>
        <taxon>Pseudomonadota</taxon>
        <taxon>Gammaproteobacteria</taxon>
        <taxon>Enterobacterales</taxon>
        <taxon>Erwiniaceae</taxon>
        <taxon>Pantoea</taxon>
        <taxon>Pantoea agglomerans group</taxon>
    </lineage>
</organism>